<organism evidence="4 5">
    <name type="scientific">Sinobacterium caligoides</name>
    <dbReference type="NCBI Taxonomy" id="933926"/>
    <lineage>
        <taxon>Bacteria</taxon>
        <taxon>Pseudomonadati</taxon>
        <taxon>Pseudomonadota</taxon>
        <taxon>Gammaproteobacteria</taxon>
        <taxon>Cellvibrionales</taxon>
        <taxon>Spongiibacteraceae</taxon>
        <taxon>Sinobacterium</taxon>
    </lineage>
</organism>
<sequence>MFKKTALTLTTLLSCTLANANTITEGFTFAIASNGIDHTLGDHFHSDTGGDFGNPAGKAEVGSFENETVRGSSEYDLSNLALTSSAFVTFDVFTLGGLFAGSNDFSFDGTINVFAYEGNNLEDISDYQATATASVGSFSTISLNVGDTLSFDITTVYNDYVAASDPSLGIRLQISDDTITGGGAVTFDTFRLTVNDQTSVVPVPASVWLFGSALLGLVGVRRKSSKRVDA</sequence>
<keyword evidence="2" id="KW-0732">Signal</keyword>
<evidence type="ECO:0000313" key="4">
    <source>
        <dbReference type="EMBL" id="ROS05143.1"/>
    </source>
</evidence>
<dbReference type="InterPro" id="IPR013424">
    <property type="entry name" value="Ice-binding_C"/>
</dbReference>
<keyword evidence="1" id="KW-0812">Transmembrane</keyword>
<comment type="caution">
    <text evidence="4">The sequence shown here is derived from an EMBL/GenBank/DDBJ whole genome shotgun (WGS) entry which is preliminary data.</text>
</comment>
<reference evidence="4 5" key="1">
    <citation type="submission" date="2018-11" db="EMBL/GenBank/DDBJ databases">
        <title>Genomic Encyclopedia of Type Strains, Phase IV (KMG-IV): sequencing the most valuable type-strain genomes for metagenomic binning, comparative biology and taxonomic classification.</title>
        <authorList>
            <person name="Goeker M."/>
        </authorList>
    </citation>
    <scope>NUCLEOTIDE SEQUENCE [LARGE SCALE GENOMIC DNA]</scope>
    <source>
        <strain evidence="4 5">DSM 100316</strain>
    </source>
</reference>
<feature type="chain" id="PRO_5018128306" evidence="2">
    <location>
        <begin position="21"/>
        <end position="230"/>
    </location>
</feature>
<dbReference type="RefSeq" id="WP_123711082.1">
    <property type="nucleotide sequence ID" value="NZ_RKHR01000003.1"/>
</dbReference>
<dbReference type="NCBIfam" id="TIGR02595">
    <property type="entry name" value="PEP_CTERM"/>
    <property type="match status" value="1"/>
</dbReference>
<dbReference type="AlphaFoldDB" id="A0A3N2DZ51"/>
<evidence type="ECO:0000259" key="3">
    <source>
        <dbReference type="Pfam" id="PF07589"/>
    </source>
</evidence>
<name>A0A3N2DZ51_9GAMM</name>
<feature type="domain" description="Ice-binding protein C-terminal" evidence="3">
    <location>
        <begin position="201"/>
        <end position="223"/>
    </location>
</feature>
<dbReference type="Pfam" id="PF07589">
    <property type="entry name" value="PEP-CTERM"/>
    <property type="match status" value="1"/>
</dbReference>
<keyword evidence="5" id="KW-1185">Reference proteome</keyword>
<protein>
    <submittedName>
        <fullName evidence="4">Putative secreted protein</fullName>
    </submittedName>
</protein>
<dbReference type="InterPro" id="IPR022472">
    <property type="entry name" value="VPLPA-CTERM"/>
</dbReference>
<accession>A0A3N2DZ51</accession>
<keyword evidence="1" id="KW-1133">Transmembrane helix</keyword>
<dbReference type="EMBL" id="RKHR01000003">
    <property type="protein sequence ID" value="ROS05143.1"/>
    <property type="molecule type" value="Genomic_DNA"/>
</dbReference>
<dbReference type="OrthoDB" id="5567186at2"/>
<keyword evidence="1" id="KW-0472">Membrane</keyword>
<feature type="signal peptide" evidence="2">
    <location>
        <begin position="1"/>
        <end position="20"/>
    </location>
</feature>
<dbReference type="NCBIfam" id="TIGR03370">
    <property type="entry name" value="VPLPA-CTERM"/>
    <property type="match status" value="1"/>
</dbReference>
<proteinExistence type="predicted"/>
<dbReference type="Proteomes" id="UP000275394">
    <property type="component" value="Unassembled WGS sequence"/>
</dbReference>
<evidence type="ECO:0000256" key="1">
    <source>
        <dbReference type="SAM" id="Phobius"/>
    </source>
</evidence>
<gene>
    <name evidence="4" type="ORF">EDC56_0672</name>
</gene>
<dbReference type="PROSITE" id="PS51257">
    <property type="entry name" value="PROKAR_LIPOPROTEIN"/>
    <property type="match status" value="1"/>
</dbReference>
<feature type="transmembrane region" description="Helical" evidence="1">
    <location>
        <begin position="200"/>
        <end position="220"/>
    </location>
</feature>
<evidence type="ECO:0000313" key="5">
    <source>
        <dbReference type="Proteomes" id="UP000275394"/>
    </source>
</evidence>
<evidence type="ECO:0000256" key="2">
    <source>
        <dbReference type="SAM" id="SignalP"/>
    </source>
</evidence>